<evidence type="ECO:0000256" key="6">
    <source>
        <dbReference type="ARBA" id="ARBA00023102"/>
    </source>
</evidence>
<dbReference type="InterPro" id="IPR001917">
    <property type="entry name" value="Aminotrans_II_pyridoxalP_BS"/>
</dbReference>
<dbReference type="SUPFAM" id="SSF53383">
    <property type="entry name" value="PLP-dependent transferases"/>
    <property type="match status" value="1"/>
</dbReference>
<dbReference type="GO" id="GO:0030170">
    <property type="term" value="F:pyridoxal phosphate binding"/>
    <property type="evidence" value="ECO:0007669"/>
    <property type="project" value="InterPro"/>
</dbReference>
<feature type="domain" description="Aminotransferase class I/classII large" evidence="9">
    <location>
        <begin position="27"/>
        <end position="349"/>
    </location>
</feature>
<comment type="pathway">
    <text evidence="7">Amino-acid biosynthesis.</text>
</comment>
<dbReference type="InterPro" id="IPR004839">
    <property type="entry name" value="Aminotransferase_I/II_large"/>
</dbReference>
<evidence type="ECO:0000256" key="7">
    <source>
        <dbReference type="ARBA" id="ARBA00029440"/>
    </source>
</evidence>
<evidence type="ECO:0000256" key="5">
    <source>
        <dbReference type="ARBA" id="ARBA00022898"/>
    </source>
</evidence>
<evidence type="ECO:0000256" key="1">
    <source>
        <dbReference type="ARBA" id="ARBA00001933"/>
    </source>
</evidence>
<accession>A0A087S336</accession>
<sequence>MKNSWYEKKLEEYAKLGGYKKPEKFDDVLKLDSNENFVINKKFQQDVISYAKSNSDVREYPLGGVEKLVSKLSKYLKVPENMIGVGNGSDQILDLFLANMASKKTKILTSDPTFGFFEERCKLYAIPCTKIPFSSDMKLDIEKFNSNLKKCQILYLDSPNNPTGFQFSKTQLESLIKKFDGLVIIDEAYGEFGDSTTVSLTKKYDNLIVVKTFSKAFGLAGLRLGYFVANKKIVEVFNQVLQYPYPLNTLAIEAGIASLDKVDQMKEASEIIKSERKKIIENLRKYDAFTVFDSNANFVLFDAKGVDKRVFSALVEQGISIRKLGKIGTHSGCLRVTVGTKEMNSKFLLAIRDLLG</sequence>
<dbReference type="GO" id="GO:0000105">
    <property type="term" value="P:L-histidine biosynthetic process"/>
    <property type="evidence" value="ECO:0007669"/>
    <property type="project" value="UniProtKB-KW"/>
</dbReference>
<keyword evidence="4 10" id="KW-0808">Transferase</keyword>
<organism evidence="10 11">
    <name type="scientific">Marine Group I thaumarchaeote SCGC AAA799-P11</name>
    <dbReference type="NCBI Taxonomy" id="1502295"/>
    <lineage>
        <taxon>Archaea</taxon>
        <taxon>Nitrososphaerota</taxon>
        <taxon>Marine Group I</taxon>
    </lineage>
</organism>
<dbReference type="InterPro" id="IPR005861">
    <property type="entry name" value="HisP_aminotrans"/>
</dbReference>
<dbReference type="CDD" id="cd00609">
    <property type="entry name" value="AAT_like"/>
    <property type="match status" value="1"/>
</dbReference>
<reference evidence="10 11" key="1">
    <citation type="submission" date="2014-06" db="EMBL/GenBank/DDBJ databases">
        <authorList>
            <person name="Ngugi D.K."/>
            <person name="Blom J."/>
            <person name="Alam I."/>
            <person name="Rashid M."/>
            <person name="Baalawi W."/>
            <person name="Zhang G."/>
            <person name="Hikmawan T."/>
            <person name="Guan Y."/>
            <person name="Antunes A."/>
            <person name="Siam R."/>
            <person name="El-Dorry H."/>
            <person name="Bajic V."/>
            <person name="Stingl U."/>
        </authorList>
    </citation>
    <scope>NUCLEOTIDE SEQUENCE [LARGE SCALE GENOMIC DNA]</scope>
    <source>
        <strain evidence="10">SCGC AAA799-P11</strain>
    </source>
</reference>
<dbReference type="PATRIC" id="fig|1502295.3.peg.210"/>
<dbReference type="PANTHER" id="PTHR42885:SF2">
    <property type="entry name" value="HISTIDINOL-PHOSPHATE AMINOTRANSFERASE"/>
    <property type="match status" value="1"/>
</dbReference>
<gene>
    <name evidence="10" type="primary">hisC</name>
    <name evidence="10" type="ORF">AAA799P11_00211</name>
</gene>
<evidence type="ECO:0000313" key="10">
    <source>
        <dbReference type="EMBL" id="KFM20140.1"/>
    </source>
</evidence>
<comment type="caution">
    <text evidence="10">The sequence shown here is derived from an EMBL/GenBank/DDBJ whole genome shotgun (WGS) entry which is preliminary data.</text>
</comment>
<keyword evidence="2 10" id="KW-0032">Aminotransferase</keyword>
<evidence type="ECO:0000259" key="9">
    <source>
        <dbReference type="Pfam" id="PF00155"/>
    </source>
</evidence>
<dbReference type="PANTHER" id="PTHR42885">
    <property type="entry name" value="HISTIDINOL-PHOSPHATE AMINOTRANSFERASE-RELATED"/>
    <property type="match status" value="1"/>
</dbReference>
<dbReference type="Pfam" id="PF00155">
    <property type="entry name" value="Aminotran_1_2"/>
    <property type="match status" value="1"/>
</dbReference>
<dbReference type="GO" id="GO:0004400">
    <property type="term" value="F:histidinol-phosphate transaminase activity"/>
    <property type="evidence" value="ECO:0007669"/>
    <property type="project" value="UniProtKB-EC"/>
</dbReference>
<dbReference type="AlphaFoldDB" id="A0A087S336"/>
<proteinExistence type="inferred from homology"/>
<dbReference type="EC" id="2.6.1.9" evidence="10"/>
<dbReference type="Proteomes" id="UP000029387">
    <property type="component" value="Unassembled WGS sequence"/>
</dbReference>
<dbReference type="PROSITE" id="PS00599">
    <property type="entry name" value="AA_TRANSFER_CLASS_2"/>
    <property type="match status" value="1"/>
</dbReference>
<keyword evidence="6" id="KW-0368">Histidine biosynthesis</keyword>
<comment type="cofactor">
    <cofactor evidence="1 8">
        <name>pyridoxal 5'-phosphate</name>
        <dbReference type="ChEBI" id="CHEBI:597326"/>
    </cofactor>
</comment>
<comment type="similarity">
    <text evidence="8">Belongs to the class-II pyridoxal-phosphate-dependent aminotransferase family.</text>
</comment>
<dbReference type="InterPro" id="IPR015422">
    <property type="entry name" value="PyrdxlP-dep_Trfase_small"/>
</dbReference>
<keyword evidence="5 8" id="KW-0663">Pyridoxal phosphate</keyword>
<dbReference type="NCBIfam" id="TIGR01141">
    <property type="entry name" value="hisC"/>
    <property type="match status" value="1"/>
</dbReference>
<evidence type="ECO:0000256" key="8">
    <source>
        <dbReference type="RuleBase" id="RU003693"/>
    </source>
</evidence>
<keyword evidence="11" id="KW-1185">Reference proteome</keyword>
<dbReference type="InterPro" id="IPR015424">
    <property type="entry name" value="PyrdxlP-dep_Trfase"/>
</dbReference>
<evidence type="ECO:0000256" key="2">
    <source>
        <dbReference type="ARBA" id="ARBA00022576"/>
    </source>
</evidence>
<protein>
    <submittedName>
        <fullName evidence="10">Histidinol-phosphate aminotransferase protein</fullName>
        <ecNumber evidence="10">2.6.1.9</ecNumber>
    </submittedName>
</protein>
<keyword evidence="3" id="KW-0028">Amino-acid biosynthesis</keyword>
<evidence type="ECO:0000313" key="11">
    <source>
        <dbReference type="Proteomes" id="UP000029387"/>
    </source>
</evidence>
<dbReference type="InterPro" id="IPR015421">
    <property type="entry name" value="PyrdxlP-dep_Trfase_major"/>
</dbReference>
<dbReference type="Gene3D" id="3.40.640.10">
    <property type="entry name" value="Type I PLP-dependent aspartate aminotransferase-like (Major domain)"/>
    <property type="match status" value="1"/>
</dbReference>
<evidence type="ECO:0000256" key="4">
    <source>
        <dbReference type="ARBA" id="ARBA00022679"/>
    </source>
</evidence>
<name>A0A087S336_9ARCH</name>
<dbReference type="EMBL" id="JOSZ01000002">
    <property type="protein sequence ID" value="KFM20140.1"/>
    <property type="molecule type" value="Genomic_DNA"/>
</dbReference>
<dbReference type="Gene3D" id="3.90.1150.10">
    <property type="entry name" value="Aspartate Aminotransferase, domain 1"/>
    <property type="match status" value="1"/>
</dbReference>
<evidence type="ECO:0000256" key="3">
    <source>
        <dbReference type="ARBA" id="ARBA00022605"/>
    </source>
</evidence>